<dbReference type="EMBL" id="CP032549">
    <property type="protein sequence ID" value="QIV87718.1"/>
    <property type="molecule type" value="Genomic_DNA"/>
</dbReference>
<accession>A0A6H0SJZ4</accession>
<sequence>MQIPVQPAGPEYTSGLVEFFCADIQNLTEQQLTAYPGGWPNHLPMALLDAVFSIRAQYTTKYGKGLAPRLKKFKDTYHLAAQDLHEFLKLSESQISDILGNGVTANNPKARAALQVANNLANLKLHMVSGA</sequence>
<name>A0A6H0SJZ4_9MICC</name>
<evidence type="ECO:0000313" key="2">
    <source>
        <dbReference type="Proteomes" id="UP000502331"/>
    </source>
</evidence>
<reference evidence="1 2" key="1">
    <citation type="submission" date="2018-09" db="EMBL/GenBank/DDBJ databases">
        <title>Glutamicibacter mishrai S5-52T (LMG 29155T = KCTC 39846T).</title>
        <authorList>
            <person name="Das S.K."/>
        </authorList>
    </citation>
    <scope>NUCLEOTIDE SEQUENCE [LARGE SCALE GENOMIC DNA]</scope>
    <source>
        <strain evidence="1 2">S5-52</strain>
    </source>
</reference>
<organism evidence="1 2">
    <name type="scientific">Glutamicibacter mishrai</name>
    <dbReference type="NCBI Taxonomy" id="1775880"/>
    <lineage>
        <taxon>Bacteria</taxon>
        <taxon>Bacillati</taxon>
        <taxon>Actinomycetota</taxon>
        <taxon>Actinomycetes</taxon>
        <taxon>Micrococcales</taxon>
        <taxon>Micrococcaceae</taxon>
        <taxon>Glutamicibacter</taxon>
    </lineage>
</organism>
<protein>
    <submittedName>
        <fullName evidence="1">Uncharacterized protein</fullName>
    </submittedName>
</protein>
<proteinExistence type="predicted"/>
<evidence type="ECO:0000313" key="1">
    <source>
        <dbReference type="EMBL" id="QIV87718.1"/>
    </source>
</evidence>
<gene>
    <name evidence="1" type="ORF">D3791_11725</name>
</gene>
<keyword evidence="2" id="KW-1185">Reference proteome</keyword>
<dbReference type="AlphaFoldDB" id="A0A6H0SJZ4"/>
<dbReference type="RefSeq" id="WP_172512311.1">
    <property type="nucleotide sequence ID" value="NZ_CP032549.1"/>
</dbReference>
<dbReference type="Proteomes" id="UP000502331">
    <property type="component" value="Chromosome"/>
</dbReference>